<dbReference type="PANTHER" id="PTHR43065">
    <property type="entry name" value="SENSOR HISTIDINE KINASE"/>
    <property type="match status" value="1"/>
</dbReference>
<dbReference type="RefSeq" id="WP_135205471.1">
    <property type="nucleotide sequence ID" value="NZ_SPVF01000018.1"/>
</dbReference>
<evidence type="ECO:0000256" key="2">
    <source>
        <dbReference type="ARBA" id="ARBA00012438"/>
    </source>
</evidence>
<proteinExistence type="predicted"/>
<evidence type="ECO:0000313" key="11">
    <source>
        <dbReference type="Proteomes" id="UP000298438"/>
    </source>
</evidence>
<feature type="transmembrane region" description="Helical" evidence="8">
    <location>
        <begin position="9"/>
        <end position="28"/>
    </location>
</feature>
<dbReference type="PRINTS" id="PR00344">
    <property type="entry name" value="BCTRLSENSOR"/>
</dbReference>
<dbReference type="GO" id="GO:0005524">
    <property type="term" value="F:ATP binding"/>
    <property type="evidence" value="ECO:0007669"/>
    <property type="project" value="UniProtKB-KW"/>
</dbReference>
<dbReference type="EC" id="2.7.13.3" evidence="2"/>
<dbReference type="GO" id="GO:0000160">
    <property type="term" value="P:phosphorelay signal transduction system"/>
    <property type="evidence" value="ECO:0007669"/>
    <property type="project" value="UniProtKB-KW"/>
</dbReference>
<evidence type="ECO:0000256" key="3">
    <source>
        <dbReference type="ARBA" id="ARBA00022679"/>
    </source>
</evidence>
<dbReference type="InterPro" id="IPR003594">
    <property type="entry name" value="HATPase_dom"/>
</dbReference>
<keyword evidence="8" id="KW-0812">Transmembrane</keyword>
<keyword evidence="11" id="KW-1185">Reference proteome</keyword>
<evidence type="ECO:0000256" key="7">
    <source>
        <dbReference type="ARBA" id="ARBA00023012"/>
    </source>
</evidence>
<evidence type="ECO:0000256" key="5">
    <source>
        <dbReference type="ARBA" id="ARBA00022777"/>
    </source>
</evidence>
<dbReference type="Proteomes" id="UP000298438">
    <property type="component" value="Unassembled WGS sequence"/>
</dbReference>
<gene>
    <name evidence="10" type="ORF">E4L96_01485</name>
</gene>
<dbReference type="Pfam" id="PF02518">
    <property type="entry name" value="HATPase_c"/>
    <property type="match status" value="1"/>
</dbReference>
<dbReference type="AlphaFoldDB" id="A0A4Y9SXD7"/>
<keyword evidence="7" id="KW-0902">Two-component regulatory system</keyword>
<sequence length="409" mass="44253">MGSEERTKVRIAVSAVWMALMGVLGGAHLDSPRIAVLAACIALALLLLIGHDLQSLRKVQTNFGPEVLPLTADQQALLDQALLLEARLEYAPIALFRIEQKTADVVHAANTNARRLVAPGRATDPAALFARLRGLPVDSRTMIAFQTERGDERALAAVSQLTLRGETTRLVALMPVESELEAEALKAWQQLVHVLTHEIMNSLTPVASLSHTAFDLLDELRGQAPHDAVQDLATAMDAIGRRADSLVAFVGSYRSLANLPQPRPELMRMADVFARVEALVGEGWRARGGAVTFQSDPSTLELRADPGQLEQALINLLKNSAEATADLLHPQASVRARLARGTRLRIEVTDNGPGVPDELSTQIFTPFFSTKKHGTGIGLAMVRHLVHANGGTVRYARPASRGARFVITF</sequence>
<comment type="caution">
    <text evidence="10">The sequence shown here is derived from an EMBL/GenBank/DDBJ whole genome shotgun (WGS) entry which is preliminary data.</text>
</comment>
<dbReference type="Gene3D" id="3.30.565.10">
    <property type="entry name" value="Histidine kinase-like ATPase, C-terminal domain"/>
    <property type="match status" value="1"/>
</dbReference>
<dbReference type="SUPFAM" id="SSF55874">
    <property type="entry name" value="ATPase domain of HSP90 chaperone/DNA topoisomerase II/histidine kinase"/>
    <property type="match status" value="1"/>
</dbReference>
<dbReference type="EMBL" id="SPVF01000018">
    <property type="protein sequence ID" value="TFW29406.1"/>
    <property type="molecule type" value="Genomic_DNA"/>
</dbReference>
<keyword evidence="8" id="KW-1133">Transmembrane helix</keyword>
<feature type="domain" description="Histidine kinase" evidence="9">
    <location>
        <begin position="194"/>
        <end position="409"/>
    </location>
</feature>
<name>A0A4Y9SXD7_9BURK</name>
<dbReference type="SMART" id="SM00387">
    <property type="entry name" value="HATPase_c"/>
    <property type="match status" value="1"/>
</dbReference>
<evidence type="ECO:0000256" key="6">
    <source>
        <dbReference type="ARBA" id="ARBA00022840"/>
    </source>
</evidence>
<dbReference type="InterPro" id="IPR005467">
    <property type="entry name" value="His_kinase_dom"/>
</dbReference>
<keyword evidence="6 10" id="KW-0067">ATP-binding</keyword>
<evidence type="ECO:0000313" key="10">
    <source>
        <dbReference type="EMBL" id="TFW29406.1"/>
    </source>
</evidence>
<dbReference type="OrthoDB" id="1931120at2"/>
<dbReference type="PROSITE" id="PS50109">
    <property type="entry name" value="HIS_KIN"/>
    <property type="match status" value="1"/>
</dbReference>
<organism evidence="10 11">
    <name type="scientific">Zemynaea arenosa</name>
    <dbReference type="NCBI Taxonomy" id="2561931"/>
    <lineage>
        <taxon>Bacteria</taxon>
        <taxon>Pseudomonadati</taxon>
        <taxon>Pseudomonadota</taxon>
        <taxon>Betaproteobacteria</taxon>
        <taxon>Burkholderiales</taxon>
        <taxon>Oxalobacteraceae</taxon>
        <taxon>Telluria group</taxon>
        <taxon>Zemynaea</taxon>
    </lineage>
</organism>
<dbReference type="GO" id="GO:0004673">
    <property type="term" value="F:protein histidine kinase activity"/>
    <property type="evidence" value="ECO:0007669"/>
    <property type="project" value="UniProtKB-EC"/>
</dbReference>
<dbReference type="PANTHER" id="PTHR43065:SF46">
    <property type="entry name" value="C4-DICARBOXYLATE TRANSPORT SENSOR PROTEIN DCTB"/>
    <property type="match status" value="1"/>
</dbReference>
<accession>A0A4Y9SXD7</accession>
<evidence type="ECO:0000259" key="9">
    <source>
        <dbReference type="PROSITE" id="PS50109"/>
    </source>
</evidence>
<protein>
    <recommendedName>
        <fullName evidence="2">histidine kinase</fullName>
        <ecNumber evidence="2">2.7.13.3</ecNumber>
    </recommendedName>
</protein>
<reference evidence="10 11" key="1">
    <citation type="submission" date="2019-03" db="EMBL/GenBank/DDBJ databases">
        <title>Draft Genome Sequence of Massilia arenosa sp. nov., a Novel Massilia Species Isolated from a Sandy-loam Maize Soil.</title>
        <authorList>
            <person name="Raths R."/>
            <person name="Peta V."/>
            <person name="Bucking H."/>
        </authorList>
    </citation>
    <scope>NUCLEOTIDE SEQUENCE [LARGE SCALE GENOMIC DNA]</scope>
    <source>
        <strain evidence="10 11">MC02</strain>
    </source>
</reference>
<dbReference type="InterPro" id="IPR036890">
    <property type="entry name" value="HATPase_C_sf"/>
</dbReference>
<keyword evidence="4" id="KW-0547">Nucleotide-binding</keyword>
<keyword evidence="8" id="KW-0472">Membrane</keyword>
<dbReference type="InterPro" id="IPR004358">
    <property type="entry name" value="Sig_transdc_His_kin-like_C"/>
</dbReference>
<keyword evidence="5" id="KW-0418">Kinase</keyword>
<evidence type="ECO:0000256" key="1">
    <source>
        <dbReference type="ARBA" id="ARBA00000085"/>
    </source>
</evidence>
<feature type="transmembrane region" description="Helical" evidence="8">
    <location>
        <begin position="34"/>
        <end position="50"/>
    </location>
</feature>
<evidence type="ECO:0000256" key="4">
    <source>
        <dbReference type="ARBA" id="ARBA00022741"/>
    </source>
</evidence>
<keyword evidence="3" id="KW-0808">Transferase</keyword>
<comment type="catalytic activity">
    <reaction evidence="1">
        <text>ATP + protein L-histidine = ADP + protein N-phospho-L-histidine.</text>
        <dbReference type="EC" id="2.7.13.3"/>
    </reaction>
</comment>
<evidence type="ECO:0000256" key="8">
    <source>
        <dbReference type="SAM" id="Phobius"/>
    </source>
</evidence>